<feature type="non-terminal residue" evidence="1">
    <location>
        <position position="40"/>
    </location>
</feature>
<dbReference type="OrthoDB" id="6436563at2759"/>
<name>A0A8X7C5X7_9ARAC</name>
<accession>A0A8X7C5X7</accession>
<reference evidence="1" key="1">
    <citation type="submission" date="2020-08" db="EMBL/GenBank/DDBJ databases">
        <title>Multicomponent nature underlies the extraordinary mechanical properties of spider dragline silk.</title>
        <authorList>
            <person name="Kono N."/>
            <person name="Nakamura H."/>
            <person name="Mori M."/>
            <person name="Yoshida Y."/>
            <person name="Ohtoshi R."/>
            <person name="Malay A.D."/>
            <person name="Moran D.A.P."/>
            <person name="Tomita M."/>
            <person name="Numata K."/>
            <person name="Arakawa K."/>
        </authorList>
    </citation>
    <scope>NUCLEOTIDE SEQUENCE</scope>
</reference>
<protein>
    <submittedName>
        <fullName evidence="1">Uncharacterized protein</fullName>
    </submittedName>
</protein>
<keyword evidence="2" id="KW-1185">Reference proteome</keyword>
<dbReference type="EMBL" id="BMAV01011232">
    <property type="protein sequence ID" value="GFY56955.1"/>
    <property type="molecule type" value="Genomic_DNA"/>
</dbReference>
<dbReference type="Proteomes" id="UP000886998">
    <property type="component" value="Unassembled WGS sequence"/>
</dbReference>
<organism evidence="1 2">
    <name type="scientific">Trichonephila inaurata madagascariensis</name>
    <dbReference type="NCBI Taxonomy" id="2747483"/>
    <lineage>
        <taxon>Eukaryota</taxon>
        <taxon>Metazoa</taxon>
        <taxon>Ecdysozoa</taxon>
        <taxon>Arthropoda</taxon>
        <taxon>Chelicerata</taxon>
        <taxon>Arachnida</taxon>
        <taxon>Araneae</taxon>
        <taxon>Araneomorphae</taxon>
        <taxon>Entelegynae</taxon>
        <taxon>Araneoidea</taxon>
        <taxon>Nephilidae</taxon>
        <taxon>Trichonephila</taxon>
        <taxon>Trichonephila inaurata</taxon>
    </lineage>
</organism>
<evidence type="ECO:0000313" key="1">
    <source>
        <dbReference type="EMBL" id="GFY56955.1"/>
    </source>
</evidence>
<dbReference type="AlphaFoldDB" id="A0A8X7C5X7"/>
<gene>
    <name evidence="1" type="primary">NCL1_18726</name>
    <name evidence="1" type="ORF">TNIN_222041</name>
</gene>
<evidence type="ECO:0000313" key="2">
    <source>
        <dbReference type="Proteomes" id="UP000886998"/>
    </source>
</evidence>
<comment type="caution">
    <text evidence="1">The sequence shown here is derived from an EMBL/GenBank/DDBJ whole genome shotgun (WGS) entry which is preliminary data.</text>
</comment>
<proteinExistence type="predicted"/>
<sequence>MLWLWETRGDKVQVLYLQPQLLTKNRRSNQSHQCLLNSDQ</sequence>